<reference evidence="2 3" key="1">
    <citation type="submission" date="2015-06" db="EMBL/GenBank/DDBJ databases">
        <title>Draft genome assembly of filamentous brackish cyanobacterium Limnoraphis robusta strain CS-951.</title>
        <authorList>
            <person name="Willis A."/>
            <person name="Parks M."/>
            <person name="Burford M.A."/>
        </authorList>
    </citation>
    <scope>NUCLEOTIDE SEQUENCE [LARGE SCALE GENOMIC DNA]</scope>
    <source>
        <strain evidence="2 3">CS-951</strain>
    </source>
</reference>
<name>A0A0F5YIY0_9CYAN</name>
<protein>
    <submittedName>
        <fullName evidence="2">Uncharacterized protein</fullName>
    </submittedName>
</protein>
<dbReference type="AlphaFoldDB" id="A0A0F5YIY0"/>
<proteinExistence type="predicted"/>
<feature type="signal peptide" evidence="1">
    <location>
        <begin position="1"/>
        <end position="23"/>
    </location>
</feature>
<organism evidence="2 3">
    <name type="scientific">Limnoraphis robusta CS-951</name>
    <dbReference type="NCBI Taxonomy" id="1637645"/>
    <lineage>
        <taxon>Bacteria</taxon>
        <taxon>Bacillati</taxon>
        <taxon>Cyanobacteriota</taxon>
        <taxon>Cyanophyceae</taxon>
        <taxon>Oscillatoriophycideae</taxon>
        <taxon>Oscillatoriales</taxon>
        <taxon>Sirenicapillariaceae</taxon>
        <taxon>Limnoraphis</taxon>
    </lineage>
</organism>
<accession>A0A0F5YIY0</accession>
<comment type="caution">
    <text evidence="2">The sequence shown here is derived from an EMBL/GenBank/DDBJ whole genome shotgun (WGS) entry which is preliminary data.</text>
</comment>
<keyword evidence="1" id="KW-0732">Signal</keyword>
<feature type="chain" id="PRO_5002497692" evidence="1">
    <location>
        <begin position="24"/>
        <end position="127"/>
    </location>
</feature>
<evidence type="ECO:0000256" key="1">
    <source>
        <dbReference type="SAM" id="SignalP"/>
    </source>
</evidence>
<dbReference type="EMBL" id="LATL02000204">
    <property type="protein sequence ID" value="KKD38889.1"/>
    <property type="molecule type" value="Genomic_DNA"/>
</dbReference>
<gene>
    <name evidence="2" type="ORF">WN50_06390</name>
</gene>
<evidence type="ECO:0000313" key="2">
    <source>
        <dbReference type="EMBL" id="KKD38889.1"/>
    </source>
</evidence>
<dbReference type="Proteomes" id="UP000033607">
    <property type="component" value="Unassembled WGS sequence"/>
</dbReference>
<dbReference type="PROSITE" id="PS51257">
    <property type="entry name" value="PROKAR_LIPOPROTEIN"/>
    <property type="match status" value="1"/>
</dbReference>
<evidence type="ECO:0000313" key="3">
    <source>
        <dbReference type="Proteomes" id="UP000033607"/>
    </source>
</evidence>
<sequence length="127" mass="14090">MLKNLFLSLLFFLGIGLANSAIAQSTVSCQIDESGTNDSSFLLFNCNYSRSQIDTERIGFQLSTNLGTLIILKAQSGAEVIMPNPDKVNTLIQTSWVVERAERFDNVMELTLYNKDTGKTVKIDVSF</sequence>